<keyword evidence="6 7" id="KW-0472">Membrane</keyword>
<dbReference type="AlphaFoldDB" id="A0A1G8YH60"/>
<evidence type="ECO:0000256" key="1">
    <source>
        <dbReference type="ARBA" id="ARBA00004651"/>
    </source>
</evidence>
<dbReference type="InterPro" id="IPR002912">
    <property type="entry name" value="ACT_dom"/>
</dbReference>
<organism evidence="9 10">
    <name type="scientific">Natronincola ferrireducens</name>
    <dbReference type="NCBI Taxonomy" id="393762"/>
    <lineage>
        <taxon>Bacteria</taxon>
        <taxon>Bacillati</taxon>
        <taxon>Bacillota</taxon>
        <taxon>Clostridia</taxon>
        <taxon>Peptostreptococcales</taxon>
        <taxon>Natronincolaceae</taxon>
        <taxon>Natronincola</taxon>
    </lineage>
</organism>
<evidence type="ECO:0000256" key="2">
    <source>
        <dbReference type="ARBA" id="ARBA00009298"/>
    </source>
</evidence>
<dbReference type="Pfam" id="PF02308">
    <property type="entry name" value="MgtC"/>
    <property type="match status" value="1"/>
</dbReference>
<reference evidence="9 10" key="1">
    <citation type="submission" date="2016-10" db="EMBL/GenBank/DDBJ databases">
        <authorList>
            <person name="de Groot N.N."/>
        </authorList>
    </citation>
    <scope>NUCLEOTIDE SEQUENCE [LARGE SCALE GENOMIC DNA]</scope>
    <source>
        <strain evidence="9 10">DSM 18346</strain>
    </source>
</reference>
<dbReference type="InterPro" id="IPR049177">
    <property type="entry name" value="MgtC_SapB_SrpB_YhiD_N"/>
</dbReference>
<comment type="subcellular location">
    <subcellularLocation>
        <location evidence="1">Cell membrane</location>
        <topology evidence="1">Multi-pass membrane protein</topology>
    </subcellularLocation>
</comment>
<feature type="domain" description="ACT" evidence="8">
    <location>
        <begin position="145"/>
        <end position="232"/>
    </location>
</feature>
<dbReference type="Pfam" id="PF01842">
    <property type="entry name" value="ACT"/>
    <property type="match status" value="1"/>
</dbReference>
<protein>
    <submittedName>
        <fullName evidence="9">Putative Mg2+ transporter-C (MgtC) family protein</fullName>
    </submittedName>
</protein>
<dbReference type="InterPro" id="IPR003416">
    <property type="entry name" value="MgtC/SapB/SrpB/YhiD_fam"/>
</dbReference>
<dbReference type="PROSITE" id="PS51671">
    <property type="entry name" value="ACT"/>
    <property type="match status" value="1"/>
</dbReference>
<dbReference type="OrthoDB" id="9811198at2"/>
<dbReference type="PRINTS" id="PR01837">
    <property type="entry name" value="MGTCSAPBPROT"/>
</dbReference>
<comment type="similarity">
    <text evidence="2">Belongs to the MgtC/SapB family.</text>
</comment>
<keyword evidence="5 7" id="KW-1133">Transmembrane helix</keyword>
<dbReference type="STRING" id="393762.SAMN05660472_00539"/>
<feature type="transmembrane region" description="Helical" evidence="7">
    <location>
        <begin position="115"/>
        <end position="134"/>
    </location>
</feature>
<gene>
    <name evidence="9" type="ORF">SAMN05660472_00539</name>
</gene>
<dbReference type="GO" id="GO:0005886">
    <property type="term" value="C:plasma membrane"/>
    <property type="evidence" value="ECO:0007669"/>
    <property type="project" value="UniProtKB-SubCell"/>
</dbReference>
<evidence type="ECO:0000256" key="7">
    <source>
        <dbReference type="SAM" id="Phobius"/>
    </source>
</evidence>
<dbReference type="InterPro" id="IPR045865">
    <property type="entry name" value="ACT-like_dom_sf"/>
</dbReference>
<dbReference type="Proteomes" id="UP000198718">
    <property type="component" value="Unassembled WGS sequence"/>
</dbReference>
<keyword evidence="3" id="KW-1003">Cell membrane</keyword>
<name>A0A1G8YH60_9FIRM</name>
<evidence type="ECO:0000256" key="4">
    <source>
        <dbReference type="ARBA" id="ARBA00022692"/>
    </source>
</evidence>
<dbReference type="PANTHER" id="PTHR33778">
    <property type="entry name" value="PROTEIN MGTC"/>
    <property type="match status" value="1"/>
</dbReference>
<evidence type="ECO:0000256" key="5">
    <source>
        <dbReference type="ARBA" id="ARBA00022989"/>
    </source>
</evidence>
<proteinExistence type="inferred from homology"/>
<dbReference type="RefSeq" id="WP_090549909.1">
    <property type="nucleotide sequence ID" value="NZ_FNFP01000001.1"/>
</dbReference>
<evidence type="ECO:0000259" key="8">
    <source>
        <dbReference type="PROSITE" id="PS51671"/>
    </source>
</evidence>
<evidence type="ECO:0000256" key="6">
    <source>
        <dbReference type="ARBA" id="ARBA00023136"/>
    </source>
</evidence>
<dbReference type="EMBL" id="FNFP01000001">
    <property type="protein sequence ID" value="SDK02041.1"/>
    <property type="molecule type" value="Genomic_DNA"/>
</dbReference>
<keyword evidence="4 7" id="KW-0812">Transmembrane</keyword>
<dbReference type="PANTHER" id="PTHR33778:SF1">
    <property type="entry name" value="MAGNESIUM TRANSPORTER YHID-RELATED"/>
    <property type="match status" value="1"/>
</dbReference>
<dbReference type="SUPFAM" id="SSF55021">
    <property type="entry name" value="ACT-like"/>
    <property type="match status" value="1"/>
</dbReference>
<evidence type="ECO:0000313" key="9">
    <source>
        <dbReference type="EMBL" id="SDK02041.1"/>
    </source>
</evidence>
<evidence type="ECO:0000256" key="3">
    <source>
        <dbReference type="ARBA" id="ARBA00022475"/>
    </source>
</evidence>
<accession>A0A1G8YH60</accession>
<evidence type="ECO:0000313" key="10">
    <source>
        <dbReference type="Proteomes" id="UP000198718"/>
    </source>
</evidence>
<feature type="transmembrane region" description="Helical" evidence="7">
    <location>
        <begin position="36"/>
        <end position="55"/>
    </location>
</feature>
<dbReference type="CDD" id="cd02116">
    <property type="entry name" value="ACT"/>
    <property type="match status" value="1"/>
</dbReference>
<sequence>MISTYELVLRLLLSATIGGLIGMEREANNRPAGLRTHILVTLGSALIMLLSTQGFNYPGNPGDPARLASQVVSGIGFLGAGTILRNGNHVRGLTTAATIWVCGGLGLAIGGGYYVGGLITAAIVLISLTGLGGFEKKVLNKKYKVVLIQCRERPGLLGDIGHVFGRHNMTIKDIQIFRSTEDCDYEKEESLGNFGMERIEGLIEIHFAVKLSKDFNEIECFETMSKIDGVEQVIWNDEKLAYNI</sequence>
<keyword evidence="10" id="KW-1185">Reference proteome</keyword>